<dbReference type="GO" id="GO:0051536">
    <property type="term" value="F:iron-sulfur cluster binding"/>
    <property type="evidence" value="ECO:0007669"/>
    <property type="project" value="UniProtKB-KW"/>
</dbReference>
<dbReference type="InterPro" id="IPR017896">
    <property type="entry name" value="4Fe4S_Fe-S-bd"/>
</dbReference>
<evidence type="ECO:0000256" key="5">
    <source>
        <dbReference type="ARBA" id="ARBA00023014"/>
    </source>
</evidence>
<dbReference type="GO" id="GO:0052592">
    <property type="term" value="F:oxidoreductase activity, acting on CH or CH2 groups, with an iron-sulfur protein as acceptor"/>
    <property type="evidence" value="ECO:0007669"/>
    <property type="project" value="TreeGrafter"/>
</dbReference>
<dbReference type="EMBL" id="JACPSX010000127">
    <property type="protein sequence ID" value="MBI3014805.1"/>
    <property type="molecule type" value="Genomic_DNA"/>
</dbReference>
<dbReference type="PANTHER" id="PTHR31332:SF6">
    <property type="entry name" value="FORMATE DEHYDROGENASE SUBUNIT BETA"/>
    <property type="match status" value="1"/>
</dbReference>
<dbReference type="SUPFAM" id="SSF54862">
    <property type="entry name" value="4Fe-4S ferredoxins"/>
    <property type="match status" value="1"/>
</dbReference>
<sequence length="402" mass="44504">MSRGNMNNPSFKDMMNEVVAYGSCCECGTCVLVCPHNVIDYINSKPQQVAKKSAPFDYCGISEGIGCDVCAQACPRLYPREHHLRDAVFGADKPYQANFGVYRRIVVARCNDSGILKLCQDGGVVTALLVWALRKGIIDGAVVSALDGNTRCNPVPKVVTTEEEIIAAGGSWYTYVPNNLALADAMERGLKKVAFVGVPCQVTPLRKLETVDPGFLDNGRKKEKHISQQRKFLKGFSEIVRLNLGLFCTEVFSYEGLMVGKIEGEMGIPLEDVRKFNVKGEVLIYKKDGDVAKVSLKESQEYVRPECHHCADFSAELADISFGGAGLMGWTIVVIRTPRGEEAFSQLESEGLLEIHPIEEYERNRKIVVRLTRKQRERVPIPPGKDESFIREPASPAPSLQK</sequence>
<dbReference type="InterPro" id="IPR017900">
    <property type="entry name" value="4Fe4S_Fe_S_CS"/>
</dbReference>
<dbReference type="InterPro" id="IPR045220">
    <property type="entry name" value="FRHB/FDHB/HCAR-like"/>
</dbReference>
<proteinExistence type="predicted"/>
<reference evidence="8" key="1">
    <citation type="submission" date="2020-07" db="EMBL/GenBank/DDBJ databases">
        <title>Huge and variable diversity of episymbiotic CPR bacteria and DPANN archaea in groundwater ecosystems.</title>
        <authorList>
            <person name="He C.Y."/>
            <person name="Keren R."/>
            <person name="Whittaker M."/>
            <person name="Farag I.F."/>
            <person name="Doudna J."/>
            <person name="Cate J.H.D."/>
            <person name="Banfield J.F."/>
        </authorList>
    </citation>
    <scope>NUCLEOTIDE SEQUENCE</scope>
    <source>
        <strain evidence="8">NC_groundwater_717_Ag_S-0.2um_59_8</strain>
    </source>
</reference>
<evidence type="ECO:0000313" key="9">
    <source>
        <dbReference type="Proteomes" id="UP000741360"/>
    </source>
</evidence>
<keyword evidence="3" id="KW-0560">Oxidoreductase</keyword>
<dbReference type="AlphaFoldDB" id="A0A932GPY5"/>
<evidence type="ECO:0000256" key="6">
    <source>
        <dbReference type="SAM" id="MobiDB-lite"/>
    </source>
</evidence>
<dbReference type="InterPro" id="IPR007525">
    <property type="entry name" value="FrhB_FdhB_C"/>
</dbReference>
<feature type="domain" description="4Fe-4S ferredoxin-type" evidence="7">
    <location>
        <begin position="15"/>
        <end position="44"/>
    </location>
</feature>
<dbReference type="GO" id="GO:0046872">
    <property type="term" value="F:metal ion binding"/>
    <property type="evidence" value="ECO:0007669"/>
    <property type="project" value="UniProtKB-KW"/>
</dbReference>
<dbReference type="PANTHER" id="PTHR31332">
    <property type="entry name" value="7-HYDROXYMETHYL CHLOROPHYLL A REDUCTASE, CHLOROPLASTIC"/>
    <property type="match status" value="1"/>
</dbReference>
<dbReference type="Pfam" id="PF04432">
    <property type="entry name" value="FrhB_FdhB_C"/>
    <property type="match status" value="1"/>
</dbReference>
<evidence type="ECO:0000256" key="4">
    <source>
        <dbReference type="ARBA" id="ARBA00023004"/>
    </source>
</evidence>
<evidence type="ECO:0000256" key="2">
    <source>
        <dbReference type="ARBA" id="ARBA00022723"/>
    </source>
</evidence>
<evidence type="ECO:0000313" key="8">
    <source>
        <dbReference type="EMBL" id="MBI3014805.1"/>
    </source>
</evidence>
<evidence type="ECO:0000256" key="3">
    <source>
        <dbReference type="ARBA" id="ARBA00023002"/>
    </source>
</evidence>
<feature type="region of interest" description="Disordered" evidence="6">
    <location>
        <begin position="378"/>
        <end position="402"/>
    </location>
</feature>
<keyword evidence="2" id="KW-0479">Metal-binding</keyword>
<evidence type="ECO:0000259" key="7">
    <source>
        <dbReference type="PROSITE" id="PS51379"/>
    </source>
</evidence>
<organism evidence="8 9">
    <name type="scientific">Tectimicrobiota bacterium</name>
    <dbReference type="NCBI Taxonomy" id="2528274"/>
    <lineage>
        <taxon>Bacteria</taxon>
        <taxon>Pseudomonadati</taxon>
        <taxon>Nitrospinota/Tectimicrobiota group</taxon>
        <taxon>Candidatus Tectimicrobiota</taxon>
    </lineage>
</organism>
<dbReference type="Pfam" id="PF04422">
    <property type="entry name" value="FrhB_FdhB_N"/>
    <property type="match status" value="1"/>
</dbReference>
<dbReference type="PROSITE" id="PS51379">
    <property type="entry name" value="4FE4S_FER_2"/>
    <property type="match status" value="1"/>
</dbReference>
<comment type="cofactor">
    <cofactor evidence="1">
        <name>FAD</name>
        <dbReference type="ChEBI" id="CHEBI:57692"/>
    </cofactor>
</comment>
<evidence type="ECO:0000256" key="1">
    <source>
        <dbReference type="ARBA" id="ARBA00001974"/>
    </source>
</evidence>
<keyword evidence="5" id="KW-0411">Iron-sulfur</keyword>
<keyword evidence="4" id="KW-0408">Iron</keyword>
<protein>
    <submittedName>
        <fullName evidence="8">Coenzyme F420 hydrogenase/dehydrogenase, beta subunit C-terminal domain</fullName>
    </submittedName>
</protein>
<dbReference type="Gene3D" id="3.30.70.20">
    <property type="match status" value="1"/>
</dbReference>
<dbReference type="Proteomes" id="UP000741360">
    <property type="component" value="Unassembled WGS sequence"/>
</dbReference>
<comment type="caution">
    <text evidence="8">The sequence shown here is derived from an EMBL/GenBank/DDBJ whole genome shotgun (WGS) entry which is preliminary data.</text>
</comment>
<gene>
    <name evidence="8" type="ORF">HYY65_07065</name>
</gene>
<accession>A0A932GPY5</accession>
<dbReference type="InterPro" id="IPR007516">
    <property type="entry name" value="Co_F420_Hydgase/DH_bsu_N"/>
</dbReference>
<dbReference type="PROSITE" id="PS00198">
    <property type="entry name" value="4FE4S_FER_1"/>
    <property type="match status" value="1"/>
</dbReference>
<name>A0A932GPY5_UNCTE</name>